<proteinExistence type="predicted"/>
<evidence type="ECO:0000313" key="2">
    <source>
        <dbReference type="Proteomes" id="UP000235778"/>
    </source>
</evidence>
<evidence type="ECO:0000313" key="1">
    <source>
        <dbReference type="EMBL" id="PME56798.1"/>
    </source>
</evidence>
<reference evidence="2" key="1">
    <citation type="submission" date="2016-07" db="EMBL/GenBank/DDBJ databases">
        <title>Nontailed viruses are major unrecognized killers of bacteria in the ocean.</title>
        <authorList>
            <person name="Kauffman K."/>
            <person name="Hussain F."/>
            <person name="Yang J."/>
            <person name="Arevalo P."/>
            <person name="Brown J."/>
            <person name="Cutler M."/>
            <person name="Kelly L."/>
            <person name="Polz M.F."/>
        </authorList>
    </citation>
    <scope>NUCLEOTIDE SEQUENCE [LARGE SCALE GENOMIC DNA]</scope>
    <source>
        <strain evidence="2">10N.286.55.C1</strain>
    </source>
</reference>
<dbReference type="RefSeq" id="WP_407834444.1">
    <property type="nucleotide sequence ID" value="NZ_MCVH02000002.1"/>
</dbReference>
<sequence length="136" mass="16349">MRSPCSEKPLDIPLMIPEFRYKGLEKQHKYRLDFMIINPFTLDKVGFELSPWSTHGYLSKIKGLTQKEVNKMAQDNFEKEMKKHRGYFKKYDVFTLIYTDEQLSDCKKLFDEEMKQYLNPEKPSTQLSFQIMEEFL</sequence>
<comment type="caution">
    <text evidence="1">The sequence shown here is derived from an EMBL/GenBank/DDBJ whole genome shotgun (WGS) entry which is preliminary data.</text>
</comment>
<name>A0A2N7BJI0_9VIBR</name>
<dbReference type="Proteomes" id="UP000235778">
    <property type="component" value="Unassembled WGS sequence"/>
</dbReference>
<dbReference type="AlphaFoldDB" id="A0A2N7BJI0"/>
<accession>A0A2N7BJI0</accession>
<organism evidence="1 2">
    <name type="scientific">Vibrio lentus</name>
    <dbReference type="NCBI Taxonomy" id="136468"/>
    <lineage>
        <taxon>Bacteria</taxon>
        <taxon>Pseudomonadati</taxon>
        <taxon>Pseudomonadota</taxon>
        <taxon>Gammaproteobacteria</taxon>
        <taxon>Vibrionales</taxon>
        <taxon>Vibrionaceae</taxon>
        <taxon>Vibrio</taxon>
    </lineage>
</organism>
<protein>
    <submittedName>
        <fullName evidence="1">Uncharacterized protein</fullName>
    </submittedName>
</protein>
<gene>
    <name evidence="1" type="ORF">BCV30_18340</name>
</gene>
<dbReference type="EMBL" id="MCSI01000168">
    <property type="protein sequence ID" value="PME56798.1"/>
    <property type="molecule type" value="Genomic_DNA"/>
</dbReference>